<feature type="transmembrane region" description="Helical" evidence="1">
    <location>
        <begin position="204"/>
        <end position="227"/>
    </location>
</feature>
<reference evidence="3 4" key="1">
    <citation type="submission" date="2020-07" db="EMBL/GenBank/DDBJ databases">
        <title>Comparative genomics of pyrophilous fungi reveals a link between fire events and developmental genes.</title>
        <authorList>
            <consortium name="DOE Joint Genome Institute"/>
            <person name="Steindorff A.S."/>
            <person name="Carver A."/>
            <person name="Calhoun S."/>
            <person name="Stillman K."/>
            <person name="Liu H."/>
            <person name="Lipzen A."/>
            <person name="Pangilinan J."/>
            <person name="Labutti K."/>
            <person name="Bruns T.D."/>
            <person name="Grigoriev I.V."/>
        </authorList>
    </citation>
    <scope>NUCLEOTIDE SEQUENCE [LARGE SCALE GENOMIC DNA]</scope>
    <source>
        <strain evidence="3 4">CBS 144469</strain>
    </source>
</reference>
<keyword evidence="4" id="KW-1185">Reference proteome</keyword>
<feature type="transmembrane region" description="Helical" evidence="1">
    <location>
        <begin position="165"/>
        <end position="183"/>
    </location>
</feature>
<dbReference type="AlphaFoldDB" id="A0A8H6H764"/>
<dbReference type="OrthoDB" id="3341843at2759"/>
<feature type="transmembrane region" description="Helical" evidence="1">
    <location>
        <begin position="111"/>
        <end position="133"/>
    </location>
</feature>
<keyword evidence="1" id="KW-0812">Transmembrane</keyword>
<dbReference type="EMBL" id="JACGCI010000221">
    <property type="protein sequence ID" value="KAF6741704.1"/>
    <property type="molecule type" value="Genomic_DNA"/>
</dbReference>
<comment type="caution">
    <text evidence="3">The sequence shown here is derived from an EMBL/GenBank/DDBJ whole genome shotgun (WGS) entry which is preliminary data.</text>
</comment>
<evidence type="ECO:0000313" key="4">
    <source>
        <dbReference type="Proteomes" id="UP000521943"/>
    </source>
</evidence>
<feature type="domain" description="DUF6533" evidence="2">
    <location>
        <begin position="9"/>
        <end position="57"/>
    </location>
</feature>
<evidence type="ECO:0000259" key="2">
    <source>
        <dbReference type="Pfam" id="PF20151"/>
    </source>
</evidence>
<organism evidence="3 4">
    <name type="scientific">Ephemerocybe angulata</name>
    <dbReference type="NCBI Taxonomy" id="980116"/>
    <lineage>
        <taxon>Eukaryota</taxon>
        <taxon>Fungi</taxon>
        <taxon>Dikarya</taxon>
        <taxon>Basidiomycota</taxon>
        <taxon>Agaricomycotina</taxon>
        <taxon>Agaricomycetes</taxon>
        <taxon>Agaricomycetidae</taxon>
        <taxon>Agaricales</taxon>
        <taxon>Agaricineae</taxon>
        <taxon>Psathyrellaceae</taxon>
        <taxon>Ephemerocybe</taxon>
    </lineage>
</organism>
<gene>
    <name evidence="3" type="ORF">DFP72DRAFT_941883</name>
</gene>
<feature type="transmembrane region" description="Helical" evidence="1">
    <location>
        <begin position="78"/>
        <end position="99"/>
    </location>
</feature>
<proteinExistence type="predicted"/>
<name>A0A8H6H764_9AGAR</name>
<evidence type="ECO:0000313" key="3">
    <source>
        <dbReference type="EMBL" id="KAF6741704.1"/>
    </source>
</evidence>
<keyword evidence="1" id="KW-1133">Transmembrane helix</keyword>
<protein>
    <recommendedName>
        <fullName evidence="2">DUF6533 domain-containing protein</fullName>
    </recommendedName>
</protein>
<evidence type="ECO:0000256" key="1">
    <source>
        <dbReference type="SAM" id="Phobius"/>
    </source>
</evidence>
<dbReference type="InterPro" id="IPR045340">
    <property type="entry name" value="DUF6533"/>
</dbReference>
<dbReference type="Proteomes" id="UP000521943">
    <property type="component" value="Unassembled WGS sequence"/>
</dbReference>
<dbReference type="Pfam" id="PF20151">
    <property type="entry name" value="DUF6533"/>
    <property type="match status" value="1"/>
</dbReference>
<keyword evidence="1" id="KW-0472">Membrane</keyword>
<accession>A0A8H6H764</accession>
<sequence length="327" mass="36340">MAGQILKHFTASAWTLLVYDYFLTFETEVETIWAASPWPLGRLGTPLFYLSRYFPLVDEALLVYAGRSTNSARTCERLYTTAIWMGCVSAFACQTIVYLHTCALWGRKRVIAIVLGALSVATFSAFVAVSAILTTNATFKEASDPPIARTPGCRLQARPSQYRQGVYITGLTTEAVTVGLMLVRGLQHVRQSRNSWVRTLYSTGILYCVVIFFLNLTNAVMFNLPAMAKSATILVPLQHTMRSILVNRLVFAILQRRKMQQSNPRSASAADLDDIEVSKSRNTREKFTLDSTDGCPSHSGDGIELQEFGRGFSTGGSIKTGIYDQRW</sequence>